<accession>A0AAE1V7S6</accession>
<evidence type="ECO:0000313" key="2">
    <source>
        <dbReference type="Proteomes" id="UP001291623"/>
    </source>
</evidence>
<proteinExistence type="predicted"/>
<gene>
    <name evidence="1" type="ORF">RND71_030023</name>
</gene>
<dbReference type="Proteomes" id="UP001291623">
    <property type="component" value="Unassembled WGS sequence"/>
</dbReference>
<name>A0AAE1V7S6_9SOLA</name>
<dbReference type="EMBL" id="JAVYJV010000016">
    <property type="protein sequence ID" value="KAK4350710.1"/>
    <property type="molecule type" value="Genomic_DNA"/>
</dbReference>
<evidence type="ECO:0000313" key="1">
    <source>
        <dbReference type="EMBL" id="KAK4350710.1"/>
    </source>
</evidence>
<dbReference type="AlphaFoldDB" id="A0AAE1V7S6"/>
<sequence length="64" mass="7143">MKGGVLHAPHHCLVTATLDTMLFFFVKKIHVTPIASSSLYTIESTMKPPPLPKHHHFPPVTDKL</sequence>
<organism evidence="1 2">
    <name type="scientific">Anisodus tanguticus</name>
    <dbReference type="NCBI Taxonomy" id="243964"/>
    <lineage>
        <taxon>Eukaryota</taxon>
        <taxon>Viridiplantae</taxon>
        <taxon>Streptophyta</taxon>
        <taxon>Embryophyta</taxon>
        <taxon>Tracheophyta</taxon>
        <taxon>Spermatophyta</taxon>
        <taxon>Magnoliopsida</taxon>
        <taxon>eudicotyledons</taxon>
        <taxon>Gunneridae</taxon>
        <taxon>Pentapetalae</taxon>
        <taxon>asterids</taxon>
        <taxon>lamiids</taxon>
        <taxon>Solanales</taxon>
        <taxon>Solanaceae</taxon>
        <taxon>Solanoideae</taxon>
        <taxon>Hyoscyameae</taxon>
        <taxon>Anisodus</taxon>
    </lineage>
</organism>
<reference evidence="1" key="1">
    <citation type="submission" date="2023-12" db="EMBL/GenBank/DDBJ databases">
        <title>Genome assembly of Anisodus tanguticus.</title>
        <authorList>
            <person name="Wang Y.-J."/>
        </authorList>
    </citation>
    <scope>NUCLEOTIDE SEQUENCE</scope>
    <source>
        <strain evidence="1">KB-2021</strain>
        <tissue evidence="1">Leaf</tissue>
    </source>
</reference>
<comment type="caution">
    <text evidence="1">The sequence shown here is derived from an EMBL/GenBank/DDBJ whole genome shotgun (WGS) entry which is preliminary data.</text>
</comment>
<keyword evidence="2" id="KW-1185">Reference proteome</keyword>
<protein>
    <submittedName>
        <fullName evidence="1">Uncharacterized protein</fullName>
    </submittedName>
</protein>